<dbReference type="PANTHER" id="PTHR46401">
    <property type="entry name" value="GLYCOSYLTRANSFERASE WBBK-RELATED"/>
    <property type="match status" value="1"/>
</dbReference>
<dbReference type="Gene3D" id="3.40.50.2000">
    <property type="entry name" value="Glycogen Phosphorylase B"/>
    <property type="match status" value="1"/>
</dbReference>
<proteinExistence type="predicted"/>
<keyword evidence="3" id="KW-1185">Reference proteome</keyword>
<sequence length="521" mass="59260">MKNNNLKVLMELRPCLEGFAGIPQETRLVFLSLNKIDNVDVTGLINHPNRRLWPGLKKGWFAKELTTARRMQRLSRFAISVKVDPLDFWWEKAVHFAWKRVDTWRQSAAANFGRDIPLYDFDARDFGDFIWQSAFSKTLPPSEMGTITNAKYATVKPSWDTLNRVAIAKAQNPLTRMPRLNTKGYDVFVSQTPCPANVAPSTQLVVRYHDAIPVFLPHTISSASLHQAAHMAGLAVNHKHALFACTSGATRDDLLKIHPELEKRAVIIPDIVSHEYREETTSHSYISNIIRNHISEETEPKFLTSREKENFYQKNLMSKPSRFLLMVSTLEPRKNHAKLIGAWDYLKNHGMPDLKLVLVASRGWEYSKILESMAPWQQRGELFHLERVPASQLRLLYRAAEAVVCPSVAEGFDLSGIEAMLCGGAVVASDIPVHREIYGKGCEYFNPYSAFEQAMAIQRVIEPANRVRRDELVAEGLLHSPRYRRENIEPYWQEFFERVKKGAFKSANLTAATGDLGWTGA</sequence>
<evidence type="ECO:0000313" key="3">
    <source>
        <dbReference type="Proteomes" id="UP000291822"/>
    </source>
</evidence>
<organism evidence="2 3">
    <name type="scientific">Dyella soli</name>
    <dbReference type="NCBI Taxonomy" id="522319"/>
    <lineage>
        <taxon>Bacteria</taxon>
        <taxon>Pseudomonadati</taxon>
        <taxon>Pseudomonadota</taxon>
        <taxon>Gammaproteobacteria</taxon>
        <taxon>Lysobacterales</taxon>
        <taxon>Rhodanobacteraceae</taxon>
        <taxon>Dyella</taxon>
    </lineage>
</organism>
<feature type="domain" description="Glycosyl transferase family 1" evidence="1">
    <location>
        <begin position="308"/>
        <end position="462"/>
    </location>
</feature>
<keyword evidence="2" id="KW-0808">Transferase</keyword>
<dbReference type="GO" id="GO:0016757">
    <property type="term" value="F:glycosyltransferase activity"/>
    <property type="evidence" value="ECO:0007669"/>
    <property type="project" value="InterPro"/>
</dbReference>
<accession>A0A4R0YUX0</accession>
<protein>
    <submittedName>
        <fullName evidence="2">Glycosyltransferase family 1 protein</fullName>
    </submittedName>
</protein>
<reference evidence="2 3" key="1">
    <citation type="submission" date="2019-02" db="EMBL/GenBank/DDBJ databases">
        <title>Dyella amyloliquefaciens sp. nov., isolated from forest soil.</title>
        <authorList>
            <person name="Gao Z.-H."/>
            <person name="Qiu L.-H."/>
        </authorList>
    </citation>
    <scope>NUCLEOTIDE SEQUENCE [LARGE SCALE GENOMIC DNA]</scope>
    <source>
        <strain evidence="2 3">KACC 12747</strain>
    </source>
</reference>
<name>A0A4R0YUX0_9GAMM</name>
<gene>
    <name evidence="2" type="ORF">EZM97_22200</name>
</gene>
<dbReference type="Pfam" id="PF00534">
    <property type="entry name" value="Glycos_transf_1"/>
    <property type="match status" value="1"/>
</dbReference>
<dbReference type="EMBL" id="SJTG01000003">
    <property type="protein sequence ID" value="TCI08956.1"/>
    <property type="molecule type" value="Genomic_DNA"/>
</dbReference>
<evidence type="ECO:0000313" key="2">
    <source>
        <dbReference type="EMBL" id="TCI08956.1"/>
    </source>
</evidence>
<dbReference type="CDD" id="cd03809">
    <property type="entry name" value="GT4_MtfB-like"/>
    <property type="match status" value="1"/>
</dbReference>
<comment type="caution">
    <text evidence="2">The sequence shown here is derived from an EMBL/GenBank/DDBJ whole genome shotgun (WGS) entry which is preliminary data.</text>
</comment>
<dbReference type="InterPro" id="IPR001296">
    <property type="entry name" value="Glyco_trans_1"/>
</dbReference>
<dbReference type="Proteomes" id="UP000291822">
    <property type="component" value="Unassembled WGS sequence"/>
</dbReference>
<dbReference type="SUPFAM" id="SSF53756">
    <property type="entry name" value="UDP-Glycosyltransferase/glycogen phosphorylase"/>
    <property type="match status" value="1"/>
</dbReference>
<dbReference type="PANTHER" id="PTHR46401:SF8">
    <property type="entry name" value="BLL6006 PROTEIN"/>
    <property type="match status" value="1"/>
</dbReference>
<dbReference type="AlphaFoldDB" id="A0A4R0YUX0"/>
<evidence type="ECO:0000259" key="1">
    <source>
        <dbReference type="Pfam" id="PF00534"/>
    </source>
</evidence>